<evidence type="ECO:0000313" key="2">
    <source>
        <dbReference type="EMBL" id="OPC76824.1"/>
    </source>
</evidence>
<dbReference type="EMBL" id="MWQN01000005">
    <property type="protein sequence ID" value="OPC76824.1"/>
    <property type="molecule type" value="Genomic_DNA"/>
</dbReference>
<name>A0A1T3NJ22_9ACTN</name>
<proteinExistence type="predicted"/>
<evidence type="ECO:0000313" key="3">
    <source>
        <dbReference type="Proteomes" id="UP000190037"/>
    </source>
</evidence>
<comment type="caution">
    <text evidence="2">The sequence shown here is derived from an EMBL/GenBank/DDBJ whole genome shotgun (WGS) entry which is preliminary data.</text>
</comment>
<accession>A0A1T3NJ22</accession>
<dbReference type="RefSeq" id="WP_078982673.1">
    <property type="nucleotide sequence ID" value="NZ_MWQN01000005.1"/>
</dbReference>
<dbReference type="Proteomes" id="UP000190037">
    <property type="component" value="Unassembled WGS sequence"/>
</dbReference>
<keyword evidence="3" id="KW-1185">Reference proteome</keyword>
<protein>
    <submittedName>
        <fullName evidence="2">Uncharacterized protein</fullName>
    </submittedName>
</protein>
<reference evidence="2 3" key="1">
    <citation type="submission" date="2017-03" db="EMBL/GenBank/DDBJ databases">
        <title>Draft genome sequence of Streptomyces scabrisporus NF3, endophyte isolated from Amphipterygium adstringens.</title>
        <authorList>
            <person name="Vazquez M."/>
            <person name="Ceapa C.D."/>
            <person name="Rodriguez Luna D."/>
            <person name="Sanchez Esquivel S."/>
        </authorList>
    </citation>
    <scope>NUCLEOTIDE SEQUENCE [LARGE SCALE GENOMIC DNA]</scope>
    <source>
        <strain evidence="2 3">NF3</strain>
    </source>
</reference>
<dbReference type="AlphaFoldDB" id="A0A1T3NJ22"/>
<evidence type="ECO:0000256" key="1">
    <source>
        <dbReference type="SAM" id="MobiDB-lite"/>
    </source>
</evidence>
<gene>
    <name evidence="2" type="ORF">B4N89_45970</name>
</gene>
<organism evidence="2 3">
    <name type="scientific">Embleya scabrispora</name>
    <dbReference type="NCBI Taxonomy" id="159449"/>
    <lineage>
        <taxon>Bacteria</taxon>
        <taxon>Bacillati</taxon>
        <taxon>Actinomycetota</taxon>
        <taxon>Actinomycetes</taxon>
        <taxon>Kitasatosporales</taxon>
        <taxon>Streptomycetaceae</taxon>
        <taxon>Embleya</taxon>
    </lineage>
</organism>
<dbReference type="STRING" id="159449.B4N89_45970"/>
<feature type="region of interest" description="Disordered" evidence="1">
    <location>
        <begin position="1"/>
        <end position="24"/>
    </location>
</feature>
<sequence length="173" mass="19385">MTETPHEQATADDGPRRLPPAASPEEKRLHLSILDLHARGLDAAHMRNALQLSGALLAHAKRNLRSVYTATTLDHAMVIAARDGDLPALRNDPPSTHPPALPHLHRAVLEGWARGHRRHHTRREHGLTERAYDQIRAELLAHLHATRRTQALLHALRWNLLDPTAPQRTGRNP</sequence>